<keyword evidence="5 8" id="KW-0812">Transmembrane</keyword>
<name>A0AAW9SDU6_9BACT</name>
<dbReference type="AlphaFoldDB" id="A0AAW9SDU6"/>
<feature type="transmembrane region" description="Helical" evidence="8">
    <location>
        <begin position="25"/>
        <end position="43"/>
    </location>
</feature>
<evidence type="ECO:0000256" key="6">
    <source>
        <dbReference type="ARBA" id="ARBA00022989"/>
    </source>
</evidence>
<feature type="transmembrane region" description="Helical" evidence="8">
    <location>
        <begin position="219"/>
        <end position="243"/>
    </location>
</feature>
<protein>
    <submittedName>
        <fullName evidence="10">ABC transporter permease</fullName>
    </submittedName>
</protein>
<feature type="transmembrane region" description="Helical" evidence="8">
    <location>
        <begin position="255"/>
        <end position="278"/>
    </location>
</feature>
<keyword evidence="11" id="KW-1185">Reference proteome</keyword>
<evidence type="ECO:0000256" key="8">
    <source>
        <dbReference type="SAM" id="Phobius"/>
    </source>
</evidence>
<keyword evidence="7 8" id="KW-0472">Membrane</keyword>
<evidence type="ECO:0000259" key="9">
    <source>
        <dbReference type="PROSITE" id="PS51012"/>
    </source>
</evidence>
<feature type="transmembrane region" description="Helical" evidence="8">
    <location>
        <begin position="343"/>
        <end position="363"/>
    </location>
</feature>
<dbReference type="PANTHER" id="PTHR30294">
    <property type="entry name" value="MEMBRANE COMPONENT OF ABC TRANSPORTER YHHJ-RELATED"/>
    <property type="match status" value="1"/>
</dbReference>
<organism evidence="10 11">
    <name type="scientific">Rapidithrix thailandica</name>
    <dbReference type="NCBI Taxonomy" id="413964"/>
    <lineage>
        <taxon>Bacteria</taxon>
        <taxon>Pseudomonadati</taxon>
        <taxon>Bacteroidota</taxon>
        <taxon>Cytophagia</taxon>
        <taxon>Cytophagales</taxon>
        <taxon>Flammeovirgaceae</taxon>
        <taxon>Rapidithrix</taxon>
    </lineage>
</organism>
<evidence type="ECO:0000256" key="3">
    <source>
        <dbReference type="ARBA" id="ARBA00022448"/>
    </source>
</evidence>
<dbReference type="Gene3D" id="3.40.1710.10">
    <property type="entry name" value="abc type-2 transporter like domain"/>
    <property type="match status" value="1"/>
</dbReference>
<feature type="transmembrane region" description="Helical" evidence="8">
    <location>
        <begin position="313"/>
        <end position="331"/>
    </location>
</feature>
<evidence type="ECO:0000256" key="2">
    <source>
        <dbReference type="ARBA" id="ARBA00007783"/>
    </source>
</evidence>
<sequence length="371" mass="41977">MTNLKRLKGFIKKEFIHIFRDKRTMVILFGMPIVQILLFGFAITNEIQEARIAILDMAKDPVSEELSQKIMSSGYFHLQATLQHPRQIEEVFKRGEVKQVIVFPHDLDRKLEKEHRAVIQLIADASDPNTGTSLMNYTSSIIRSFQQEKNQTTSQPYQLVPEVQMRYNPELKGVYMFVPGLITIILMLVSAMMTSITITREKELGTMEVLLASPMKPGLIIIAKVIPYIFLSFINALMILFLGKFVFGVPIKGSLVLLLGESLLFILTALSLGIFISTKTQSQQVALMVSLMGLMLPVIILSGFIFPIENMPFFLQLLSNIIPAKWFIIIVKGIMLKGAGMELLWKESLILLGFTAFFILLSIKNFKTRLA</sequence>
<keyword evidence="4" id="KW-1003">Cell membrane</keyword>
<dbReference type="EMBL" id="JBDKWZ010000009">
    <property type="protein sequence ID" value="MEN7549528.1"/>
    <property type="molecule type" value="Genomic_DNA"/>
</dbReference>
<dbReference type="InterPro" id="IPR051449">
    <property type="entry name" value="ABC-2_transporter_component"/>
</dbReference>
<dbReference type="InterPro" id="IPR013525">
    <property type="entry name" value="ABC2_TM"/>
</dbReference>
<proteinExistence type="inferred from homology"/>
<dbReference type="GO" id="GO:0140359">
    <property type="term" value="F:ABC-type transporter activity"/>
    <property type="evidence" value="ECO:0007669"/>
    <property type="project" value="InterPro"/>
</dbReference>
<feature type="transmembrane region" description="Helical" evidence="8">
    <location>
        <begin position="285"/>
        <end position="307"/>
    </location>
</feature>
<evidence type="ECO:0000256" key="1">
    <source>
        <dbReference type="ARBA" id="ARBA00004651"/>
    </source>
</evidence>
<keyword evidence="6 8" id="KW-1133">Transmembrane helix</keyword>
<evidence type="ECO:0000313" key="10">
    <source>
        <dbReference type="EMBL" id="MEN7549528.1"/>
    </source>
</evidence>
<dbReference type="PROSITE" id="PS51012">
    <property type="entry name" value="ABC_TM2"/>
    <property type="match status" value="1"/>
</dbReference>
<gene>
    <name evidence="10" type="ORF">AAG747_16515</name>
</gene>
<feature type="transmembrane region" description="Helical" evidence="8">
    <location>
        <begin position="174"/>
        <end position="198"/>
    </location>
</feature>
<reference evidence="10 11" key="1">
    <citation type="submission" date="2024-04" db="EMBL/GenBank/DDBJ databases">
        <title>Novel genus in family Flammeovirgaceae.</title>
        <authorList>
            <person name="Nguyen T.H."/>
            <person name="Vuong T.Q."/>
            <person name="Le H."/>
            <person name="Kim S.-G."/>
        </authorList>
    </citation>
    <scope>NUCLEOTIDE SEQUENCE [LARGE SCALE GENOMIC DNA]</scope>
    <source>
        <strain evidence="10 11">JCM 23209</strain>
    </source>
</reference>
<dbReference type="RefSeq" id="WP_346822307.1">
    <property type="nucleotide sequence ID" value="NZ_JBDKWZ010000009.1"/>
</dbReference>
<evidence type="ECO:0000256" key="5">
    <source>
        <dbReference type="ARBA" id="ARBA00022692"/>
    </source>
</evidence>
<keyword evidence="3" id="KW-0813">Transport</keyword>
<dbReference type="Pfam" id="PF12698">
    <property type="entry name" value="ABC2_membrane_3"/>
    <property type="match status" value="1"/>
</dbReference>
<evidence type="ECO:0000256" key="4">
    <source>
        <dbReference type="ARBA" id="ARBA00022475"/>
    </source>
</evidence>
<comment type="subcellular location">
    <subcellularLocation>
        <location evidence="1">Cell membrane</location>
        <topology evidence="1">Multi-pass membrane protein</topology>
    </subcellularLocation>
</comment>
<dbReference type="InterPro" id="IPR047817">
    <property type="entry name" value="ABC2_TM_bact-type"/>
</dbReference>
<evidence type="ECO:0000256" key="7">
    <source>
        <dbReference type="ARBA" id="ARBA00023136"/>
    </source>
</evidence>
<accession>A0AAW9SDU6</accession>
<dbReference type="PANTHER" id="PTHR30294:SF29">
    <property type="entry name" value="MULTIDRUG ABC TRANSPORTER PERMEASE YBHS-RELATED"/>
    <property type="match status" value="1"/>
</dbReference>
<evidence type="ECO:0000313" key="11">
    <source>
        <dbReference type="Proteomes" id="UP001403385"/>
    </source>
</evidence>
<comment type="similarity">
    <text evidence="2">Belongs to the ABC-2 integral membrane protein family.</text>
</comment>
<comment type="caution">
    <text evidence="10">The sequence shown here is derived from an EMBL/GenBank/DDBJ whole genome shotgun (WGS) entry which is preliminary data.</text>
</comment>
<dbReference type="Proteomes" id="UP001403385">
    <property type="component" value="Unassembled WGS sequence"/>
</dbReference>
<feature type="domain" description="ABC transmembrane type-2" evidence="9">
    <location>
        <begin position="139"/>
        <end position="369"/>
    </location>
</feature>
<dbReference type="GO" id="GO:0005886">
    <property type="term" value="C:plasma membrane"/>
    <property type="evidence" value="ECO:0007669"/>
    <property type="project" value="UniProtKB-SubCell"/>
</dbReference>